<keyword evidence="2" id="KW-1185">Reference proteome</keyword>
<protein>
    <submittedName>
        <fullName evidence="1">Uncharacterized protein</fullName>
    </submittedName>
</protein>
<evidence type="ECO:0000313" key="2">
    <source>
        <dbReference type="Proteomes" id="UP001186974"/>
    </source>
</evidence>
<sequence>MAWSDPDSFATKAFGPYISTIIIATLVAFLLPTLVHFYLYRAKAPTSLPSFLVLGPSGSGKTSLVTLFESGKPSPTHISQAPSTVQVHLPSTTRAGSSQYRSENDPTLKQEKPLQLIDTPGHGKLRHYAREYLQDPPPGLKGIIFVIDAANVSSDSSSSANETLQDAAEYLHDILLLLQKRYTSAKTSKGPKELPVLIAANKLDLFTALPAPLLKGKLEQEISRVRDARAKGLMAAGMGEEGSEERDWLGEGGESKFEFRMMEEVNCPVKVVGGNVLGAEGSDVDGWWGWIAGWL</sequence>
<comment type="caution">
    <text evidence="1">The sequence shown here is derived from an EMBL/GenBank/DDBJ whole genome shotgun (WGS) entry which is preliminary data.</text>
</comment>
<dbReference type="Proteomes" id="UP001186974">
    <property type="component" value="Unassembled WGS sequence"/>
</dbReference>
<organism evidence="1 2">
    <name type="scientific">Coniosporium uncinatum</name>
    <dbReference type="NCBI Taxonomy" id="93489"/>
    <lineage>
        <taxon>Eukaryota</taxon>
        <taxon>Fungi</taxon>
        <taxon>Dikarya</taxon>
        <taxon>Ascomycota</taxon>
        <taxon>Pezizomycotina</taxon>
        <taxon>Dothideomycetes</taxon>
        <taxon>Dothideomycetes incertae sedis</taxon>
        <taxon>Coniosporium</taxon>
    </lineage>
</organism>
<proteinExistence type="predicted"/>
<gene>
    <name evidence="1" type="ORF">LTS18_007835</name>
</gene>
<reference evidence="1" key="1">
    <citation type="submission" date="2024-09" db="EMBL/GenBank/DDBJ databases">
        <title>Black Yeasts Isolated from many extreme environments.</title>
        <authorList>
            <person name="Coleine C."/>
            <person name="Stajich J.E."/>
            <person name="Selbmann L."/>
        </authorList>
    </citation>
    <scope>NUCLEOTIDE SEQUENCE</scope>
    <source>
        <strain evidence="1">CCFEE 5737</strain>
    </source>
</reference>
<name>A0ACC3E005_9PEZI</name>
<dbReference type="EMBL" id="JAWDJW010000002">
    <property type="protein sequence ID" value="KAK3082279.1"/>
    <property type="molecule type" value="Genomic_DNA"/>
</dbReference>
<evidence type="ECO:0000313" key="1">
    <source>
        <dbReference type="EMBL" id="KAK3082279.1"/>
    </source>
</evidence>
<accession>A0ACC3E005</accession>